<comment type="catalytic activity">
    <reaction evidence="5">
        <text>a 3-demethylubiquinol + S-adenosyl-L-methionine = a ubiquinol + S-adenosyl-L-homocysteine + H(+)</text>
        <dbReference type="Rhea" id="RHEA:44380"/>
        <dbReference type="Rhea" id="RHEA-COMP:9566"/>
        <dbReference type="Rhea" id="RHEA-COMP:10914"/>
        <dbReference type="ChEBI" id="CHEBI:15378"/>
        <dbReference type="ChEBI" id="CHEBI:17976"/>
        <dbReference type="ChEBI" id="CHEBI:57856"/>
        <dbReference type="ChEBI" id="CHEBI:59789"/>
        <dbReference type="ChEBI" id="CHEBI:84422"/>
        <dbReference type="EC" id="2.1.1.64"/>
    </reaction>
</comment>
<dbReference type="GO" id="GO:0061542">
    <property type="term" value="F:3-demethylubiquinol 3-O-methyltransferase activity"/>
    <property type="evidence" value="ECO:0007669"/>
    <property type="project" value="UniProtKB-UniRule"/>
</dbReference>
<proteinExistence type="inferred from homology"/>
<sequence length="250" mass="27907">MTSQTINPEEVYQFDQIADQWWDEAGPFKPLHQLNPCRLQFIKNHISRNFKIDPLSAQPLKGLKILDVGCGGGILCEPLARLGATVTGIDASPKAIETAKIHAKQFDLEINYQVASVEELPPQPFDIVCALEIIEHVDHPGQFLKACANLLSRDGLFFISTLNKTVKSYLQGIIAAEYILRLVPRGTHDWNRFVEPATLARWLQDCGLCFSDLKGFHYNPLHCLSSTQQPWSLSESLAVNYIGCAGFNSI</sequence>
<gene>
    <name evidence="5 6" type="primary">ubiG</name>
    <name evidence="6" type="ORF">EQU50_05075</name>
</gene>
<evidence type="ECO:0000256" key="2">
    <source>
        <dbReference type="ARBA" id="ARBA00022679"/>
    </source>
</evidence>
<protein>
    <recommendedName>
        <fullName evidence="5">Ubiquinone biosynthesis O-methyltransferase</fullName>
    </recommendedName>
    <alternativeName>
        <fullName evidence="5">2-polyprenyl-6-hydroxyphenol methylase</fullName>
        <ecNumber evidence="5">2.1.1.222</ecNumber>
    </alternativeName>
    <alternativeName>
        <fullName evidence="5">3-demethylubiquinone 3-O-methyltransferase</fullName>
        <ecNumber evidence="5">2.1.1.64</ecNumber>
    </alternativeName>
</protein>
<dbReference type="GO" id="GO:0010420">
    <property type="term" value="F:polyprenyldihydroxybenzoate methyltransferase activity"/>
    <property type="evidence" value="ECO:0007669"/>
    <property type="project" value="InterPro"/>
</dbReference>
<evidence type="ECO:0000256" key="1">
    <source>
        <dbReference type="ARBA" id="ARBA00022603"/>
    </source>
</evidence>
<dbReference type="SUPFAM" id="SSF53335">
    <property type="entry name" value="S-adenosyl-L-methionine-dependent methyltransferases"/>
    <property type="match status" value="1"/>
</dbReference>
<dbReference type="InterPro" id="IPR029063">
    <property type="entry name" value="SAM-dependent_MTases_sf"/>
</dbReference>
<evidence type="ECO:0000256" key="5">
    <source>
        <dbReference type="HAMAP-Rule" id="MF_00472"/>
    </source>
</evidence>
<comment type="caution">
    <text evidence="6">The sequence shown here is derived from an EMBL/GenBank/DDBJ whole genome shotgun (WGS) entry which is preliminary data.</text>
</comment>
<feature type="binding site" evidence="5">
    <location>
        <position position="90"/>
    </location>
    <ligand>
        <name>S-adenosyl-L-methionine</name>
        <dbReference type="ChEBI" id="CHEBI:59789"/>
    </ligand>
</feature>
<evidence type="ECO:0000313" key="6">
    <source>
        <dbReference type="EMBL" id="RZI45809.1"/>
    </source>
</evidence>
<dbReference type="Proteomes" id="UP000293550">
    <property type="component" value="Unassembled WGS sequence"/>
</dbReference>
<accession>A0A4Q7DI16</accession>
<reference evidence="6 7" key="1">
    <citation type="submission" date="2018-10" db="EMBL/GenBank/DDBJ databases">
        <title>An updated phylogeny of the Alphaproteobacteria reveals that the parasitic Rickettsiales and Holosporales have independent origins.</title>
        <authorList>
            <person name="Munoz-Gomez S.A."/>
            <person name="Hess S."/>
            <person name="Burger G."/>
            <person name="Lang B.F."/>
            <person name="Susko E."/>
            <person name="Slamovits C.H."/>
            <person name="Roger A.J."/>
        </authorList>
    </citation>
    <scope>NUCLEOTIDE SEQUENCE [LARGE SCALE GENOMIC DNA]</scope>
    <source>
        <strain evidence="6">HOLO01</strain>
    </source>
</reference>
<dbReference type="GO" id="GO:0102208">
    <property type="term" value="F:2-polyprenyl-6-hydroxyphenol methylase activity"/>
    <property type="evidence" value="ECO:0007669"/>
    <property type="project" value="UniProtKB-EC"/>
</dbReference>
<dbReference type="AlphaFoldDB" id="A0A4Q7DI16"/>
<dbReference type="HAMAP" id="MF_00472">
    <property type="entry name" value="UbiG"/>
    <property type="match status" value="1"/>
</dbReference>
<dbReference type="EC" id="2.1.1.64" evidence="5"/>
<keyword evidence="7" id="KW-1185">Reference proteome</keyword>
<comment type="function">
    <text evidence="5">O-methyltransferase that catalyzes the 2 O-methylation steps in the ubiquinone biosynthetic pathway.</text>
</comment>
<evidence type="ECO:0000256" key="4">
    <source>
        <dbReference type="ARBA" id="ARBA00022691"/>
    </source>
</evidence>
<dbReference type="InterPro" id="IPR010233">
    <property type="entry name" value="UbiG_MeTrfase"/>
</dbReference>
<keyword evidence="3 5" id="KW-0831">Ubiquinone biosynthesis</keyword>
<keyword evidence="4 5" id="KW-0949">S-adenosyl-L-methionine</keyword>
<feature type="binding site" evidence="5">
    <location>
        <position position="38"/>
    </location>
    <ligand>
        <name>S-adenosyl-L-methionine</name>
        <dbReference type="ChEBI" id="CHEBI:59789"/>
    </ligand>
</feature>
<dbReference type="RefSeq" id="WP_130154063.1">
    <property type="nucleotide sequence ID" value="NZ_SCFB01000006.1"/>
</dbReference>
<feature type="binding site" evidence="5">
    <location>
        <position position="69"/>
    </location>
    <ligand>
        <name>S-adenosyl-L-methionine</name>
        <dbReference type="ChEBI" id="CHEBI:59789"/>
    </ligand>
</feature>
<dbReference type="PANTHER" id="PTHR43464:SF19">
    <property type="entry name" value="UBIQUINONE BIOSYNTHESIS O-METHYLTRANSFERASE, MITOCHONDRIAL"/>
    <property type="match status" value="1"/>
</dbReference>
<evidence type="ECO:0000313" key="7">
    <source>
        <dbReference type="Proteomes" id="UP000293550"/>
    </source>
</evidence>
<feature type="binding site" evidence="5">
    <location>
        <position position="131"/>
    </location>
    <ligand>
        <name>S-adenosyl-L-methionine</name>
        <dbReference type="ChEBI" id="CHEBI:59789"/>
    </ligand>
</feature>
<dbReference type="CDD" id="cd02440">
    <property type="entry name" value="AdoMet_MTases"/>
    <property type="match status" value="1"/>
</dbReference>
<name>A0A4Q7DI16_9PROT</name>
<comment type="catalytic activity">
    <reaction evidence="5">
        <text>a 3-(all-trans-polyprenyl)benzene-1,2-diol + S-adenosyl-L-methionine = a 2-methoxy-6-(all-trans-polyprenyl)phenol + S-adenosyl-L-homocysteine + H(+)</text>
        <dbReference type="Rhea" id="RHEA:31411"/>
        <dbReference type="Rhea" id="RHEA-COMP:9550"/>
        <dbReference type="Rhea" id="RHEA-COMP:9551"/>
        <dbReference type="ChEBI" id="CHEBI:15378"/>
        <dbReference type="ChEBI" id="CHEBI:57856"/>
        <dbReference type="ChEBI" id="CHEBI:59789"/>
        <dbReference type="ChEBI" id="CHEBI:62729"/>
        <dbReference type="ChEBI" id="CHEBI:62731"/>
        <dbReference type="EC" id="2.1.1.222"/>
    </reaction>
</comment>
<dbReference type="OrthoDB" id="9801538at2"/>
<dbReference type="Pfam" id="PF13489">
    <property type="entry name" value="Methyltransf_23"/>
    <property type="match status" value="1"/>
</dbReference>
<dbReference type="GO" id="GO:0032259">
    <property type="term" value="P:methylation"/>
    <property type="evidence" value="ECO:0007669"/>
    <property type="project" value="UniProtKB-KW"/>
</dbReference>
<keyword evidence="1 5" id="KW-0489">Methyltransferase</keyword>
<dbReference type="NCBIfam" id="TIGR01983">
    <property type="entry name" value="UbiG"/>
    <property type="match status" value="1"/>
</dbReference>
<comment type="pathway">
    <text evidence="5">Cofactor biosynthesis; ubiquinone biosynthesis.</text>
</comment>
<dbReference type="Gene3D" id="3.40.50.150">
    <property type="entry name" value="Vaccinia Virus protein VP39"/>
    <property type="match status" value="1"/>
</dbReference>
<evidence type="ECO:0000256" key="3">
    <source>
        <dbReference type="ARBA" id="ARBA00022688"/>
    </source>
</evidence>
<organism evidence="6 7">
    <name type="scientific">Candidatus Finniella inopinata</name>
    <dbReference type="NCBI Taxonomy" id="1696036"/>
    <lineage>
        <taxon>Bacteria</taxon>
        <taxon>Pseudomonadati</taxon>
        <taxon>Pseudomonadota</taxon>
        <taxon>Alphaproteobacteria</taxon>
        <taxon>Holosporales</taxon>
        <taxon>Candidatus Paracaedibacteraceae</taxon>
        <taxon>Candidatus Finniella</taxon>
    </lineage>
</organism>
<dbReference type="EMBL" id="SCFB01000006">
    <property type="protein sequence ID" value="RZI45809.1"/>
    <property type="molecule type" value="Genomic_DNA"/>
</dbReference>
<dbReference type="UniPathway" id="UPA00232"/>
<dbReference type="PANTHER" id="PTHR43464">
    <property type="entry name" value="METHYLTRANSFERASE"/>
    <property type="match status" value="1"/>
</dbReference>
<dbReference type="EC" id="2.1.1.222" evidence="5"/>
<keyword evidence="2 5" id="KW-0808">Transferase</keyword>
<comment type="similarity">
    <text evidence="5">Belongs to the methyltransferase superfamily. UbiG/COQ3 family.</text>
</comment>